<evidence type="ECO:0000313" key="3">
    <source>
        <dbReference type="Proteomes" id="UP001283361"/>
    </source>
</evidence>
<reference evidence="2" key="1">
    <citation type="journal article" date="2023" name="G3 (Bethesda)">
        <title>A reference genome for the long-term kleptoplast-retaining sea slug Elysia crispata morphotype clarki.</title>
        <authorList>
            <person name="Eastman K.E."/>
            <person name="Pendleton A.L."/>
            <person name="Shaikh M.A."/>
            <person name="Suttiyut T."/>
            <person name="Ogas R."/>
            <person name="Tomko P."/>
            <person name="Gavelis G."/>
            <person name="Widhalm J.R."/>
            <person name="Wisecaver J.H."/>
        </authorList>
    </citation>
    <scope>NUCLEOTIDE SEQUENCE</scope>
    <source>
        <strain evidence="2">ECLA1</strain>
    </source>
</reference>
<dbReference type="AlphaFoldDB" id="A0AAE1D7X8"/>
<protein>
    <submittedName>
        <fullName evidence="2">Uncharacterized protein</fullName>
    </submittedName>
</protein>
<accession>A0AAE1D7X8</accession>
<comment type="caution">
    <text evidence="2">The sequence shown here is derived from an EMBL/GenBank/DDBJ whole genome shotgun (WGS) entry which is preliminary data.</text>
</comment>
<organism evidence="2 3">
    <name type="scientific">Elysia crispata</name>
    <name type="common">lettuce slug</name>
    <dbReference type="NCBI Taxonomy" id="231223"/>
    <lineage>
        <taxon>Eukaryota</taxon>
        <taxon>Metazoa</taxon>
        <taxon>Spiralia</taxon>
        <taxon>Lophotrochozoa</taxon>
        <taxon>Mollusca</taxon>
        <taxon>Gastropoda</taxon>
        <taxon>Heterobranchia</taxon>
        <taxon>Euthyneura</taxon>
        <taxon>Panpulmonata</taxon>
        <taxon>Sacoglossa</taxon>
        <taxon>Placobranchoidea</taxon>
        <taxon>Plakobranchidae</taxon>
        <taxon>Elysia</taxon>
    </lineage>
</organism>
<proteinExistence type="predicted"/>
<gene>
    <name evidence="2" type="ORF">RRG08_056193</name>
</gene>
<name>A0AAE1D7X8_9GAST</name>
<feature type="transmembrane region" description="Helical" evidence="1">
    <location>
        <begin position="76"/>
        <end position="97"/>
    </location>
</feature>
<keyword evidence="1" id="KW-1133">Transmembrane helix</keyword>
<evidence type="ECO:0000256" key="1">
    <source>
        <dbReference type="SAM" id="Phobius"/>
    </source>
</evidence>
<sequence>MPGSTPVFFPFPPILHRRRQFNTPLGCLVVGQSASQPAQHSRRGRRRMRIEWKEKWDYSTIKSGQGLAEKCANDLVAGWGPFIMLIMLSLILHRTLVCVL</sequence>
<keyword evidence="1" id="KW-0472">Membrane</keyword>
<keyword evidence="3" id="KW-1185">Reference proteome</keyword>
<dbReference type="Proteomes" id="UP001283361">
    <property type="component" value="Unassembled WGS sequence"/>
</dbReference>
<keyword evidence="1" id="KW-0812">Transmembrane</keyword>
<dbReference type="EMBL" id="JAWDGP010004953">
    <property type="protein sequence ID" value="KAK3760784.1"/>
    <property type="molecule type" value="Genomic_DNA"/>
</dbReference>
<evidence type="ECO:0000313" key="2">
    <source>
        <dbReference type="EMBL" id="KAK3760784.1"/>
    </source>
</evidence>